<keyword evidence="5 8" id="KW-0660">Purine salvage</keyword>
<proteinExistence type="inferred from homology"/>
<dbReference type="Proteomes" id="UP000325614">
    <property type="component" value="Chromosome"/>
</dbReference>
<dbReference type="HAMAP" id="MF_01903">
    <property type="entry name" value="XGPRT"/>
    <property type="match status" value="1"/>
</dbReference>
<dbReference type="GO" id="GO:0005886">
    <property type="term" value="C:plasma membrane"/>
    <property type="evidence" value="ECO:0007669"/>
    <property type="project" value="UniProtKB-SubCell"/>
</dbReference>
<comment type="catalytic activity">
    <reaction evidence="8">
        <text>XMP + diphosphate = xanthine + 5-phospho-alpha-D-ribose 1-diphosphate</text>
        <dbReference type="Rhea" id="RHEA:10800"/>
        <dbReference type="ChEBI" id="CHEBI:17712"/>
        <dbReference type="ChEBI" id="CHEBI:33019"/>
        <dbReference type="ChEBI" id="CHEBI:57464"/>
        <dbReference type="ChEBI" id="CHEBI:58017"/>
        <dbReference type="EC" id="2.4.2.22"/>
    </reaction>
</comment>
<dbReference type="InterPro" id="IPR029057">
    <property type="entry name" value="PRTase-like"/>
</dbReference>
<dbReference type="Pfam" id="PF00156">
    <property type="entry name" value="Pribosyltran"/>
    <property type="match status" value="1"/>
</dbReference>
<comment type="subcellular location">
    <subcellularLocation>
        <location evidence="8">Cell membrane</location>
        <topology evidence="8">Peripheral membrane protein</topology>
    </subcellularLocation>
</comment>
<feature type="domain" description="Phosphoribosyltransferase" evidence="9">
    <location>
        <begin position="12"/>
        <end position="159"/>
    </location>
</feature>
<dbReference type="UniPathway" id="UPA00602">
    <property type="reaction ID" value="UER00658"/>
</dbReference>
<feature type="binding site" evidence="8">
    <location>
        <position position="148"/>
    </location>
    <ligand>
        <name>guanine</name>
        <dbReference type="ChEBI" id="CHEBI:16235"/>
    </ligand>
</feature>
<feature type="binding site" evidence="8">
    <location>
        <position position="102"/>
    </location>
    <ligand>
        <name>Mg(2+)</name>
        <dbReference type="ChEBI" id="CHEBI:18420"/>
    </ligand>
</feature>
<dbReference type="PANTHER" id="PTHR39563">
    <property type="entry name" value="XANTHINE PHOSPHORIBOSYLTRANSFERASE"/>
    <property type="match status" value="1"/>
</dbReference>
<comment type="pathway">
    <text evidence="8">Purine metabolism; GMP biosynthesis via salvage pathway; GMP from guanine: step 1/1.</text>
</comment>
<evidence type="ECO:0000256" key="5">
    <source>
        <dbReference type="ARBA" id="ARBA00022726"/>
    </source>
</evidence>
<evidence type="ECO:0000256" key="4">
    <source>
        <dbReference type="ARBA" id="ARBA00022723"/>
    </source>
</evidence>
<dbReference type="GO" id="GO:0032265">
    <property type="term" value="P:XMP salvage"/>
    <property type="evidence" value="ECO:0007669"/>
    <property type="project" value="UniProtKB-UniRule"/>
</dbReference>
<dbReference type="EMBL" id="CP045423">
    <property type="protein sequence ID" value="QFU16948.1"/>
    <property type="molecule type" value="Genomic_DNA"/>
</dbReference>
<comment type="similarity">
    <text evidence="8">Belongs to the purine/pyrimidine phosphoribosyltransferase family. XGPT subfamily.</text>
</comment>
<dbReference type="RefSeq" id="WP_152586584.1">
    <property type="nucleotide sequence ID" value="NZ_CP045423.1"/>
</dbReference>
<dbReference type="UniPathway" id="UPA00909">
    <property type="reaction ID" value="UER00887"/>
</dbReference>
<organism evidence="10 11">
    <name type="scientific">Microvirga thermotolerans</name>
    <dbReference type="NCBI Taxonomy" id="2651334"/>
    <lineage>
        <taxon>Bacteria</taxon>
        <taxon>Pseudomonadati</taxon>
        <taxon>Pseudomonadota</taxon>
        <taxon>Alphaproteobacteria</taxon>
        <taxon>Hyphomicrobiales</taxon>
        <taxon>Methylobacteriaceae</taxon>
        <taxon>Microvirga</taxon>
    </lineage>
</organism>
<feature type="binding site" evidence="8">
    <location>
        <begin position="147"/>
        <end position="148"/>
    </location>
    <ligand>
        <name>GMP</name>
        <dbReference type="ChEBI" id="CHEBI:58115"/>
    </ligand>
</feature>
<dbReference type="NCBIfam" id="NF006613">
    <property type="entry name" value="PRK09177.1"/>
    <property type="match status" value="1"/>
</dbReference>
<accession>A0A5P9JYY1</accession>
<feature type="binding site" evidence="8">
    <location>
        <begin position="41"/>
        <end position="42"/>
    </location>
    <ligand>
        <name>5-phospho-alpha-D-ribose 1-diphosphate</name>
        <dbReference type="ChEBI" id="CHEBI:58017"/>
    </ligand>
</feature>
<evidence type="ECO:0000256" key="3">
    <source>
        <dbReference type="ARBA" id="ARBA00022679"/>
    </source>
</evidence>
<dbReference type="GO" id="GO:0032263">
    <property type="term" value="P:GMP salvage"/>
    <property type="evidence" value="ECO:0007669"/>
    <property type="project" value="UniProtKB-UniRule"/>
</dbReference>
<protein>
    <recommendedName>
        <fullName evidence="8">Xanthine-guanine phosphoribosyltransferase</fullName>
        <shortName evidence="8">XGPRT</shortName>
        <ecNumber evidence="8">2.4.2.22</ecNumber>
    </recommendedName>
    <alternativeName>
        <fullName evidence="8">Xanthine phosphoribosyltransferase</fullName>
    </alternativeName>
</protein>
<dbReference type="GO" id="GO:0004422">
    <property type="term" value="F:hypoxanthine phosphoribosyltransferase activity"/>
    <property type="evidence" value="ECO:0007669"/>
    <property type="project" value="RHEA"/>
</dbReference>
<comment type="catalytic activity">
    <reaction evidence="8">
        <text>GMP + diphosphate = guanine + 5-phospho-alpha-D-ribose 1-diphosphate</text>
        <dbReference type="Rhea" id="RHEA:25424"/>
        <dbReference type="ChEBI" id="CHEBI:16235"/>
        <dbReference type="ChEBI" id="CHEBI:33019"/>
        <dbReference type="ChEBI" id="CHEBI:58017"/>
        <dbReference type="ChEBI" id="CHEBI:58115"/>
    </reaction>
</comment>
<dbReference type="GO" id="GO:0000310">
    <property type="term" value="F:xanthine phosphoribosyltransferase activity"/>
    <property type="evidence" value="ECO:0007669"/>
    <property type="project" value="UniProtKB-UniRule"/>
</dbReference>
<sequence>MSPTSPKAFPVSWDQFHRDARALAWRLASAGPFEAIVCITRGGLVPAAIVARELDVRLIESVCIASYHDYKNQGELRVLKDIAPSIKAIGDGSGRGVLVVDDLTDTGKTAKIVRDMLPNAHFATVYAKPAGRPMVETFVTEVSQDTWIYFPWDMGLAYQAPIREGSAG</sequence>
<evidence type="ECO:0000256" key="1">
    <source>
        <dbReference type="ARBA" id="ARBA00022475"/>
    </source>
</evidence>
<evidence type="ECO:0000256" key="7">
    <source>
        <dbReference type="ARBA" id="ARBA00023136"/>
    </source>
</evidence>
<dbReference type="InterPro" id="IPR023747">
    <property type="entry name" value="Xanthine_Guanine_PRibTrfase"/>
</dbReference>
<dbReference type="Gene3D" id="3.40.50.2020">
    <property type="match status" value="1"/>
</dbReference>
<dbReference type="SUPFAM" id="SSF53271">
    <property type="entry name" value="PRTase-like"/>
    <property type="match status" value="1"/>
</dbReference>
<dbReference type="GO" id="GO:0006166">
    <property type="term" value="P:purine ribonucleoside salvage"/>
    <property type="evidence" value="ECO:0007669"/>
    <property type="project" value="UniProtKB-KW"/>
</dbReference>
<evidence type="ECO:0000256" key="6">
    <source>
        <dbReference type="ARBA" id="ARBA00022842"/>
    </source>
</evidence>
<gene>
    <name evidence="8" type="primary">gpt</name>
    <name evidence="10" type="ORF">GDR74_12365</name>
</gene>
<feature type="binding site" evidence="8">
    <location>
        <position position="148"/>
    </location>
    <ligand>
        <name>xanthine</name>
        <dbReference type="ChEBI" id="CHEBI:17712"/>
    </ligand>
</feature>
<evidence type="ECO:0000256" key="2">
    <source>
        <dbReference type="ARBA" id="ARBA00022676"/>
    </source>
</evidence>
<comment type="pathway">
    <text evidence="8">Purine metabolism; XMP biosynthesis via salvage pathway; XMP from xanthine: step 1/1.</text>
</comment>
<comment type="subunit">
    <text evidence="8">Homotetramer.</text>
</comment>
<comment type="function">
    <text evidence="8">Purine salvage pathway enzyme that catalyzes the transfer of the ribosyl-5-phosphate group from 5-phospho-alpha-D-ribose 1-diphosphate (PRPP) to the N9 position of the 6-oxopurines guanine and xanthine to form the corresponding ribonucleotides GMP (guanosine 5'-monophosphate) and XMP (xanthosine 5'-monophosphate), with the release of PPi. To a lesser extent, also acts on hypoxanthine.</text>
</comment>
<evidence type="ECO:0000256" key="8">
    <source>
        <dbReference type="HAMAP-Rule" id="MF_01903"/>
    </source>
</evidence>
<comment type="catalytic activity">
    <reaction evidence="8">
        <text>IMP + diphosphate = hypoxanthine + 5-phospho-alpha-D-ribose 1-diphosphate</text>
        <dbReference type="Rhea" id="RHEA:17973"/>
        <dbReference type="ChEBI" id="CHEBI:17368"/>
        <dbReference type="ChEBI" id="CHEBI:33019"/>
        <dbReference type="ChEBI" id="CHEBI:58017"/>
        <dbReference type="ChEBI" id="CHEBI:58053"/>
    </reaction>
</comment>
<keyword evidence="1 8" id="KW-1003">Cell membrane</keyword>
<comment type="cofactor">
    <cofactor evidence="8">
        <name>Mg(2+)</name>
        <dbReference type="ChEBI" id="CHEBI:18420"/>
    </cofactor>
</comment>
<keyword evidence="4 8" id="KW-0479">Metal-binding</keyword>
<feature type="binding site" evidence="8">
    <location>
        <begin position="105"/>
        <end position="109"/>
    </location>
    <ligand>
        <name>GMP</name>
        <dbReference type="ChEBI" id="CHEBI:58115"/>
    </ligand>
</feature>
<reference evidence="10 11" key="1">
    <citation type="submission" date="2019-10" db="EMBL/GenBank/DDBJ databases">
        <title>Isolation, Identification of Microvirga thermotolerans HR1, a novel thermophilic bacterium and Comparative Genomics of the genus Microvirga.</title>
        <authorList>
            <person name="Li J."/>
            <person name="Zhang W."/>
            <person name="Lin M."/>
            <person name="Wang J."/>
        </authorList>
    </citation>
    <scope>NUCLEOTIDE SEQUENCE [LARGE SCALE GENOMIC DNA]</scope>
    <source>
        <strain evidence="10 11">HR1</strain>
    </source>
</reference>
<comment type="caution">
    <text evidence="8">Lacks conserved residue(s) required for the propagation of feature annotation.</text>
</comment>
<name>A0A5P9JYY1_9HYPH</name>
<keyword evidence="3 8" id="KW-0808">Transferase</keyword>
<dbReference type="InterPro" id="IPR000836">
    <property type="entry name" value="PRTase_dom"/>
</dbReference>
<feature type="binding site" evidence="8">
    <location>
        <begin position="101"/>
        <end position="109"/>
    </location>
    <ligand>
        <name>5-phospho-alpha-D-ribose 1-diphosphate</name>
        <dbReference type="ChEBI" id="CHEBI:58017"/>
    </ligand>
</feature>
<keyword evidence="2 8" id="KW-0328">Glycosyltransferase</keyword>
<evidence type="ECO:0000313" key="10">
    <source>
        <dbReference type="EMBL" id="QFU16948.1"/>
    </source>
</evidence>
<dbReference type="GO" id="GO:0000287">
    <property type="term" value="F:magnesium ion binding"/>
    <property type="evidence" value="ECO:0007669"/>
    <property type="project" value="UniProtKB-UniRule"/>
</dbReference>
<dbReference type="AlphaFoldDB" id="A0A5P9JYY1"/>
<dbReference type="GO" id="GO:0052657">
    <property type="term" value="F:guanine phosphoribosyltransferase activity"/>
    <property type="evidence" value="ECO:0007669"/>
    <property type="project" value="RHEA"/>
</dbReference>
<dbReference type="CDD" id="cd06223">
    <property type="entry name" value="PRTases_typeI"/>
    <property type="match status" value="1"/>
</dbReference>
<keyword evidence="6 8" id="KW-0460">Magnesium</keyword>
<keyword evidence="11" id="KW-1185">Reference proteome</keyword>
<evidence type="ECO:0000313" key="11">
    <source>
        <dbReference type="Proteomes" id="UP000325614"/>
    </source>
</evidence>
<feature type="binding site" evidence="8">
    <location>
        <position position="105"/>
    </location>
    <ligand>
        <name>xanthine</name>
        <dbReference type="ChEBI" id="CHEBI:17712"/>
    </ligand>
</feature>
<dbReference type="KEGG" id="mico:GDR74_12365"/>
<dbReference type="PANTHER" id="PTHR39563:SF1">
    <property type="entry name" value="XANTHINE-GUANINE PHOSPHORIBOSYLTRANSFERASE"/>
    <property type="match status" value="1"/>
</dbReference>
<keyword evidence="7 8" id="KW-0472">Membrane</keyword>
<feature type="binding site" evidence="8">
    <location>
        <position position="105"/>
    </location>
    <ligand>
        <name>guanine</name>
        <dbReference type="ChEBI" id="CHEBI:16235"/>
    </ligand>
</feature>
<dbReference type="EC" id="2.4.2.22" evidence="8"/>
<evidence type="ECO:0000259" key="9">
    <source>
        <dbReference type="Pfam" id="PF00156"/>
    </source>
</evidence>